<name>A0A5C6LNI3_9BACT</name>
<sequence>MRYKILDALPVYGPMPVAIPDTFYSVGFPVQFFKSDGTDWVANFAPGETDFNGIYPLLQSEHVLVISGGTGYVMHPDRETVIELCGCDVENLFILEDGRMVLQERMSLTVIEVDGTCWDTERISWSGMKDLHVHGNVVSGLAVAYDGNYDEHWVEFRYDVDKRELAGGGYDWE</sequence>
<reference evidence="1 2" key="1">
    <citation type="submission" date="2019-08" db="EMBL/GenBank/DDBJ databases">
        <title>Whole genome sequencing of chitin degrading bacteria Chitinophaga pinensis YS16.</title>
        <authorList>
            <person name="Singh R.P."/>
            <person name="Manchanda G."/>
            <person name="Maurya I.K."/>
            <person name="Joshi N.K."/>
            <person name="Srivastava A.K."/>
        </authorList>
    </citation>
    <scope>NUCLEOTIDE SEQUENCE [LARGE SCALE GENOMIC DNA]</scope>
    <source>
        <strain evidence="1 2">YS-16</strain>
    </source>
</reference>
<protein>
    <submittedName>
        <fullName evidence="1">Uncharacterized protein</fullName>
    </submittedName>
</protein>
<gene>
    <name evidence="1" type="ORF">FEF09_23815</name>
</gene>
<dbReference type="AlphaFoldDB" id="A0A5C6LNI3"/>
<proteinExistence type="predicted"/>
<dbReference type="Proteomes" id="UP000318815">
    <property type="component" value="Unassembled WGS sequence"/>
</dbReference>
<comment type="caution">
    <text evidence="1">The sequence shown here is derived from an EMBL/GenBank/DDBJ whole genome shotgun (WGS) entry which is preliminary data.</text>
</comment>
<accession>A0A5C6LNI3</accession>
<dbReference type="OrthoDB" id="8449305at2"/>
<organism evidence="1 2">
    <name type="scientific">Chitinophaga pinensis</name>
    <dbReference type="NCBI Taxonomy" id="79329"/>
    <lineage>
        <taxon>Bacteria</taxon>
        <taxon>Pseudomonadati</taxon>
        <taxon>Bacteroidota</taxon>
        <taxon>Chitinophagia</taxon>
        <taxon>Chitinophagales</taxon>
        <taxon>Chitinophagaceae</taxon>
        <taxon>Chitinophaga</taxon>
    </lineage>
</organism>
<keyword evidence="2" id="KW-1185">Reference proteome</keyword>
<dbReference type="EMBL" id="VOHS01000036">
    <property type="protein sequence ID" value="TWV96213.1"/>
    <property type="molecule type" value="Genomic_DNA"/>
</dbReference>
<evidence type="ECO:0000313" key="2">
    <source>
        <dbReference type="Proteomes" id="UP000318815"/>
    </source>
</evidence>
<dbReference type="RefSeq" id="WP_146307420.1">
    <property type="nucleotide sequence ID" value="NZ_VOHS01000036.1"/>
</dbReference>
<evidence type="ECO:0000313" key="1">
    <source>
        <dbReference type="EMBL" id="TWV96213.1"/>
    </source>
</evidence>